<keyword evidence="2" id="KW-1185">Reference proteome</keyword>
<evidence type="ECO:0000313" key="2">
    <source>
        <dbReference type="Proteomes" id="UP000298663"/>
    </source>
</evidence>
<proteinExistence type="predicted"/>
<organism evidence="1 2">
    <name type="scientific">Steinernema carpocapsae</name>
    <name type="common">Entomopathogenic nematode</name>
    <dbReference type="NCBI Taxonomy" id="34508"/>
    <lineage>
        <taxon>Eukaryota</taxon>
        <taxon>Metazoa</taxon>
        <taxon>Ecdysozoa</taxon>
        <taxon>Nematoda</taxon>
        <taxon>Chromadorea</taxon>
        <taxon>Rhabditida</taxon>
        <taxon>Tylenchina</taxon>
        <taxon>Panagrolaimomorpha</taxon>
        <taxon>Strongyloidoidea</taxon>
        <taxon>Steinernematidae</taxon>
        <taxon>Steinernema</taxon>
    </lineage>
</organism>
<dbReference type="Proteomes" id="UP000298663">
    <property type="component" value="Unassembled WGS sequence"/>
</dbReference>
<dbReference type="EMBL" id="AZBU02000005">
    <property type="protein sequence ID" value="TKR76367.1"/>
    <property type="molecule type" value="Genomic_DNA"/>
</dbReference>
<sequence length="73" mass="8412">MVFYNRSMRVKWRVSHSALVLTLAGETINGLPASVTVQRWSFLLCDSEGNPKLQETFLSLWLRALEGRGCQWR</sequence>
<protein>
    <submittedName>
        <fullName evidence="1">Uncharacterized protein</fullName>
    </submittedName>
</protein>
<evidence type="ECO:0000313" key="1">
    <source>
        <dbReference type="EMBL" id="TKR76367.1"/>
    </source>
</evidence>
<accession>A0A4U5N1W8</accession>
<reference evidence="1 2" key="1">
    <citation type="journal article" date="2015" name="Genome Biol.">
        <title>Comparative genomics of Steinernema reveals deeply conserved gene regulatory networks.</title>
        <authorList>
            <person name="Dillman A.R."/>
            <person name="Macchietto M."/>
            <person name="Porter C.F."/>
            <person name="Rogers A."/>
            <person name="Williams B."/>
            <person name="Antoshechkin I."/>
            <person name="Lee M.M."/>
            <person name="Goodwin Z."/>
            <person name="Lu X."/>
            <person name="Lewis E.E."/>
            <person name="Goodrich-Blair H."/>
            <person name="Stock S.P."/>
            <person name="Adams B.J."/>
            <person name="Sternberg P.W."/>
            <person name="Mortazavi A."/>
        </authorList>
    </citation>
    <scope>NUCLEOTIDE SEQUENCE [LARGE SCALE GENOMIC DNA]</scope>
    <source>
        <strain evidence="1 2">ALL</strain>
    </source>
</reference>
<comment type="caution">
    <text evidence="1">The sequence shown here is derived from an EMBL/GenBank/DDBJ whole genome shotgun (WGS) entry which is preliminary data.</text>
</comment>
<dbReference type="AlphaFoldDB" id="A0A4U5N1W8"/>
<gene>
    <name evidence="1" type="ORF">L596_017513</name>
</gene>
<reference evidence="1 2" key="2">
    <citation type="journal article" date="2019" name="G3 (Bethesda)">
        <title>Hybrid Assembly of the Genome of the Entomopathogenic Nematode Steinernema carpocapsae Identifies the X-Chromosome.</title>
        <authorList>
            <person name="Serra L."/>
            <person name="Macchietto M."/>
            <person name="Macias-Munoz A."/>
            <person name="McGill C.J."/>
            <person name="Rodriguez I.M."/>
            <person name="Rodriguez B."/>
            <person name="Murad R."/>
            <person name="Mortazavi A."/>
        </authorList>
    </citation>
    <scope>NUCLEOTIDE SEQUENCE [LARGE SCALE GENOMIC DNA]</scope>
    <source>
        <strain evidence="1 2">ALL</strain>
    </source>
</reference>
<name>A0A4U5N1W8_STECR</name>